<evidence type="ECO:0000259" key="9">
    <source>
        <dbReference type="PROSITE" id="PS50157"/>
    </source>
</evidence>
<dbReference type="EMBL" id="JAINUF010000009">
    <property type="protein sequence ID" value="KAJ8350461.1"/>
    <property type="molecule type" value="Genomic_DNA"/>
</dbReference>
<dbReference type="SMART" id="SM00355">
    <property type="entry name" value="ZnF_C2H2"/>
    <property type="match status" value="2"/>
</dbReference>
<comment type="caution">
    <text evidence="10">The sequence shown here is derived from an EMBL/GenBank/DDBJ whole genome shotgun (WGS) entry which is preliminary data.</text>
</comment>
<dbReference type="InterPro" id="IPR013087">
    <property type="entry name" value="Znf_C2H2_type"/>
</dbReference>
<evidence type="ECO:0000256" key="4">
    <source>
        <dbReference type="ARBA" id="ARBA00022833"/>
    </source>
</evidence>
<gene>
    <name evidence="10" type="ORF">SKAU_G00255910</name>
</gene>
<keyword evidence="1" id="KW-0479">Metal-binding</keyword>
<dbReference type="GO" id="GO:0008270">
    <property type="term" value="F:zinc ion binding"/>
    <property type="evidence" value="ECO:0007669"/>
    <property type="project" value="UniProtKB-KW"/>
</dbReference>
<dbReference type="PROSITE" id="PS00028">
    <property type="entry name" value="ZINC_FINGER_C2H2_1"/>
    <property type="match status" value="2"/>
</dbReference>
<protein>
    <recommendedName>
        <fullName evidence="9">C2H2-type domain-containing protein</fullName>
    </recommendedName>
</protein>
<evidence type="ECO:0000313" key="11">
    <source>
        <dbReference type="Proteomes" id="UP001152622"/>
    </source>
</evidence>
<evidence type="ECO:0000256" key="6">
    <source>
        <dbReference type="ARBA" id="ARBA00023163"/>
    </source>
</evidence>
<dbReference type="SUPFAM" id="SSF57667">
    <property type="entry name" value="beta-beta-alpha zinc fingers"/>
    <property type="match status" value="1"/>
</dbReference>
<dbReference type="Proteomes" id="UP001152622">
    <property type="component" value="Chromosome 9"/>
</dbReference>
<evidence type="ECO:0000313" key="10">
    <source>
        <dbReference type="EMBL" id="KAJ8350461.1"/>
    </source>
</evidence>
<evidence type="ECO:0000256" key="5">
    <source>
        <dbReference type="ARBA" id="ARBA00023015"/>
    </source>
</evidence>
<feature type="region of interest" description="Disordered" evidence="8">
    <location>
        <begin position="1"/>
        <end position="52"/>
    </location>
</feature>
<dbReference type="PANTHER" id="PTHR23235:SF77">
    <property type="entry name" value="KRUEPPEL-LIKE FACTOR 7"/>
    <property type="match status" value="1"/>
</dbReference>
<dbReference type="FunFam" id="3.30.160.60:FF:000032">
    <property type="entry name" value="Krueppel-like factor 4"/>
    <property type="match status" value="1"/>
</dbReference>
<feature type="domain" description="C2H2-type" evidence="9">
    <location>
        <begin position="93"/>
        <end position="116"/>
    </location>
</feature>
<proteinExistence type="predicted"/>
<evidence type="ECO:0000256" key="1">
    <source>
        <dbReference type="ARBA" id="ARBA00022723"/>
    </source>
</evidence>
<organism evidence="10 11">
    <name type="scientific">Synaphobranchus kaupii</name>
    <name type="common">Kaup's arrowtooth eel</name>
    <dbReference type="NCBI Taxonomy" id="118154"/>
    <lineage>
        <taxon>Eukaryota</taxon>
        <taxon>Metazoa</taxon>
        <taxon>Chordata</taxon>
        <taxon>Craniata</taxon>
        <taxon>Vertebrata</taxon>
        <taxon>Euteleostomi</taxon>
        <taxon>Actinopterygii</taxon>
        <taxon>Neopterygii</taxon>
        <taxon>Teleostei</taxon>
        <taxon>Anguilliformes</taxon>
        <taxon>Synaphobranchidae</taxon>
        <taxon>Synaphobranchus</taxon>
    </lineage>
</organism>
<evidence type="ECO:0000256" key="7">
    <source>
        <dbReference type="PROSITE-ProRule" id="PRU00042"/>
    </source>
</evidence>
<dbReference type="Pfam" id="PF00096">
    <property type="entry name" value="zf-C2H2"/>
    <property type="match status" value="2"/>
</dbReference>
<keyword evidence="2" id="KW-0677">Repeat</keyword>
<dbReference type="GO" id="GO:0000978">
    <property type="term" value="F:RNA polymerase II cis-regulatory region sequence-specific DNA binding"/>
    <property type="evidence" value="ECO:0007669"/>
    <property type="project" value="TreeGrafter"/>
</dbReference>
<dbReference type="PROSITE" id="PS50157">
    <property type="entry name" value="ZINC_FINGER_C2H2_2"/>
    <property type="match status" value="2"/>
</dbReference>
<dbReference type="Gene3D" id="3.30.160.60">
    <property type="entry name" value="Classic Zinc Finger"/>
    <property type="match status" value="2"/>
</dbReference>
<feature type="domain" description="C2H2-type" evidence="9">
    <location>
        <begin position="63"/>
        <end position="92"/>
    </location>
</feature>
<keyword evidence="4" id="KW-0862">Zinc</keyword>
<dbReference type="InterPro" id="IPR036236">
    <property type="entry name" value="Znf_C2H2_sf"/>
</dbReference>
<name>A0A9Q1F3V2_SYNKA</name>
<dbReference type="AlphaFoldDB" id="A0A9Q1F3V2"/>
<keyword evidence="6" id="KW-0804">Transcription</keyword>
<reference evidence="10" key="1">
    <citation type="journal article" date="2023" name="Science">
        <title>Genome structures resolve the early diversification of teleost fishes.</title>
        <authorList>
            <person name="Parey E."/>
            <person name="Louis A."/>
            <person name="Montfort J."/>
            <person name="Bouchez O."/>
            <person name="Roques C."/>
            <person name="Iampietro C."/>
            <person name="Lluch J."/>
            <person name="Castinel A."/>
            <person name="Donnadieu C."/>
            <person name="Desvignes T."/>
            <person name="Floi Bucao C."/>
            <person name="Jouanno E."/>
            <person name="Wen M."/>
            <person name="Mejri S."/>
            <person name="Dirks R."/>
            <person name="Jansen H."/>
            <person name="Henkel C."/>
            <person name="Chen W.J."/>
            <person name="Zahm M."/>
            <person name="Cabau C."/>
            <person name="Klopp C."/>
            <person name="Thompson A.W."/>
            <person name="Robinson-Rechavi M."/>
            <person name="Braasch I."/>
            <person name="Lecointre G."/>
            <person name="Bobe J."/>
            <person name="Postlethwait J.H."/>
            <person name="Berthelot C."/>
            <person name="Roest Crollius H."/>
            <person name="Guiguen Y."/>
        </authorList>
    </citation>
    <scope>NUCLEOTIDE SEQUENCE</scope>
    <source>
        <strain evidence="10">WJC10195</strain>
    </source>
</reference>
<evidence type="ECO:0000256" key="2">
    <source>
        <dbReference type="ARBA" id="ARBA00022737"/>
    </source>
</evidence>
<keyword evidence="3 7" id="KW-0863">Zinc-finger</keyword>
<accession>A0A9Q1F3V2</accession>
<keyword evidence="5" id="KW-0805">Transcription regulation</keyword>
<sequence length="116" mass="13339">MTTARGTARAVSDSPAVTKSPARGTEERHRLTGPRDPPVPRSQSSASPPAVFSTRRCYREKPYKCSWEGCEWRFARSDELTRHYRKHTGAKPFKCNHCDRCFSRSDHLALHMKRHI</sequence>
<evidence type="ECO:0000256" key="8">
    <source>
        <dbReference type="SAM" id="MobiDB-lite"/>
    </source>
</evidence>
<dbReference type="PANTHER" id="PTHR23235">
    <property type="entry name" value="KRUEPPEL-LIKE TRANSCRIPTION FACTOR"/>
    <property type="match status" value="1"/>
</dbReference>
<evidence type="ECO:0000256" key="3">
    <source>
        <dbReference type="ARBA" id="ARBA00022771"/>
    </source>
</evidence>
<dbReference type="OrthoDB" id="4748970at2759"/>
<keyword evidence="11" id="KW-1185">Reference proteome</keyword>
<dbReference type="GO" id="GO:0000981">
    <property type="term" value="F:DNA-binding transcription factor activity, RNA polymerase II-specific"/>
    <property type="evidence" value="ECO:0007669"/>
    <property type="project" value="TreeGrafter"/>
</dbReference>